<evidence type="ECO:0000313" key="1">
    <source>
        <dbReference type="EMBL" id="NOV01067.1"/>
    </source>
</evidence>
<reference evidence="1 2" key="1">
    <citation type="submission" date="2019-10" db="EMBL/GenBank/DDBJ databases">
        <title>Description of Paenibacillus pedi sp. nov.</title>
        <authorList>
            <person name="Carlier A."/>
            <person name="Qi S."/>
        </authorList>
    </citation>
    <scope>NUCLEOTIDE SEQUENCE [LARGE SCALE GENOMIC DNA]</scope>
    <source>
        <strain evidence="1 2">LMG 31457</strain>
    </source>
</reference>
<dbReference type="RefSeq" id="WP_171683890.1">
    <property type="nucleotide sequence ID" value="NZ_WHNZ01000026.1"/>
</dbReference>
<dbReference type="EMBL" id="WHNZ01000026">
    <property type="protein sequence ID" value="NOV01067.1"/>
    <property type="molecule type" value="Genomic_DNA"/>
</dbReference>
<dbReference type="Proteomes" id="UP000618579">
    <property type="component" value="Unassembled WGS sequence"/>
</dbReference>
<accession>A0ABX1ZLX7</accession>
<evidence type="ECO:0008006" key="3">
    <source>
        <dbReference type="Google" id="ProtNLM"/>
    </source>
</evidence>
<gene>
    <name evidence="1" type="ORF">GC097_13700</name>
</gene>
<protein>
    <recommendedName>
        <fullName evidence="3">N-acetyltransferase domain-containing protein</fullName>
    </recommendedName>
</protein>
<name>A0ABX1ZLX7_9BACL</name>
<evidence type="ECO:0000313" key="2">
    <source>
        <dbReference type="Proteomes" id="UP000618579"/>
    </source>
</evidence>
<keyword evidence="2" id="KW-1185">Reference proteome</keyword>
<proteinExistence type="predicted"/>
<organism evidence="1 2">
    <name type="scientific">Paenibacillus planticolens</name>
    <dbReference type="NCBI Taxonomy" id="2654976"/>
    <lineage>
        <taxon>Bacteria</taxon>
        <taxon>Bacillati</taxon>
        <taxon>Bacillota</taxon>
        <taxon>Bacilli</taxon>
        <taxon>Bacillales</taxon>
        <taxon>Paenibacillaceae</taxon>
        <taxon>Paenibacillus</taxon>
    </lineage>
</organism>
<sequence length="165" mass="19006">MDYEAYMKFLLQHHDQLKLPYPFAMKLSFMSSPLEFGKAMLILSEEPYEFVGAVGVVYGTGANDYEDRHICQIEIAFIREQFRRTSLFLRGLEALIRMIKASNSDVEQIQFWASADNEELERLVSRWSSLPGYSRSIVNNLAFYTIPFAELEAYCGRFGSGISKE</sequence>
<comment type="caution">
    <text evidence="1">The sequence shown here is derived from an EMBL/GenBank/DDBJ whole genome shotgun (WGS) entry which is preliminary data.</text>
</comment>